<keyword evidence="5" id="KW-1133">Transmembrane helix</keyword>
<dbReference type="OrthoDB" id="9793581at2"/>
<name>A0A4U1CDV2_9SPHI</name>
<evidence type="ECO:0000256" key="6">
    <source>
        <dbReference type="ARBA" id="ARBA00023136"/>
    </source>
</evidence>
<evidence type="ECO:0000313" key="9">
    <source>
        <dbReference type="Proteomes" id="UP000307244"/>
    </source>
</evidence>
<accession>A0A4U1CDV2</accession>
<organism evidence="8 9">
    <name type="scientific">Pedobacter frigoris</name>
    <dbReference type="NCBI Taxonomy" id="2571272"/>
    <lineage>
        <taxon>Bacteria</taxon>
        <taxon>Pseudomonadati</taxon>
        <taxon>Bacteroidota</taxon>
        <taxon>Sphingobacteriia</taxon>
        <taxon>Sphingobacteriales</taxon>
        <taxon>Sphingobacteriaceae</taxon>
        <taxon>Pedobacter</taxon>
    </lineage>
</organism>
<proteinExistence type="inferred from homology"/>
<dbReference type="GO" id="GO:0015031">
    <property type="term" value="P:protein transport"/>
    <property type="evidence" value="ECO:0007669"/>
    <property type="project" value="UniProtKB-KW"/>
</dbReference>
<comment type="similarity">
    <text evidence="2 7">Belongs to the ExbD/TolR family.</text>
</comment>
<dbReference type="PANTHER" id="PTHR30558">
    <property type="entry name" value="EXBD MEMBRANE COMPONENT OF PMF-DRIVEN MACROMOLECULE IMPORT SYSTEM"/>
    <property type="match status" value="1"/>
</dbReference>
<evidence type="ECO:0000256" key="7">
    <source>
        <dbReference type="RuleBase" id="RU003879"/>
    </source>
</evidence>
<keyword evidence="9" id="KW-1185">Reference proteome</keyword>
<comment type="subcellular location">
    <subcellularLocation>
        <location evidence="1">Cell membrane</location>
        <topology evidence="1">Single-pass membrane protein</topology>
    </subcellularLocation>
    <subcellularLocation>
        <location evidence="7">Cell membrane</location>
        <topology evidence="7">Single-pass type II membrane protein</topology>
    </subcellularLocation>
</comment>
<dbReference type="InterPro" id="IPR003400">
    <property type="entry name" value="ExbD"/>
</dbReference>
<dbReference type="AlphaFoldDB" id="A0A4U1CDV2"/>
<dbReference type="Pfam" id="PF02472">
    <property type="entry name" value="ExbD"/>
    <property type="match status" value="1"/>
</dbReference>
<evidence type="ECO:0000313" key="8">
    <source>
        <dbReference type="EMBL" id="TKC05164.1"/>
    </source>
</evidence>
<dbReference type="GO" id="GO:0005886">
    <property type="term" value="C:plasma membrane"/>
    <property type="evidence" value="ECO:0007669"/>
    <property type="project" value="UniProtKB-SubCell"/>
</dbReference>
<dbReference type="RefSeq" id="WP_136836983.1">
    <property type="nucleotide sequence ID" value="NZ_SWBQ01000004.1"/>
</dbReference>
<evidence type="ECO:0000256" key="2">
    <source>
        <dbReference type="ARBA" id="ARBA00005811"/>
    </source>
</evidence>
<evidence type="ECO:0000256" key="5">
    <source>
        <dbReference type="ARBA" id="ARBA00022989"/>
    </source>
</evidence>
<keyword evidence="3" id="KW-1003">Cell membrane</keyword>
<comment type="caution">
    <text evidence="8">The sequence shown here is derived from an EMBL/GenBank/DDBJ whole genome shotgun (WGS) entry which is preliminary data.</text>
</comment>
<keyword evidence="7" id="KW-0653">Protein transport</keyword>
<protein>
    <submittedName>
        <fullName evidence="8">Biopolymer transporter ExbD</fullName>
    </submittedName>
</protein>
<reference evidence="8 9" key="1">
    <citation type="submission" date="2019-04" db="EMBL/GenBank/DDBJ databases">
        <title>Pedobacter sp. RP-3-15 sp. nov., isolated from Arctic soil.</title>
        <authorList>
            <person name="Dahal R.H."/>
            <person name="Kim D.-U."/>
        </authorList>
    </citation>
    <scope>NUCLEOTIDE SEQUENCE [LARGE SCALE GENOMIC DNA]</scope>
    <source>
        <strain evidence="8 9">RP-3-15</strain>
    </source>
</reference>
<gene>
    <name evidence="8" type="ORF">FA047_15505</name>
</gene>
<dbReference type="Proteomes" id="UP000307244">
    <property type="component" value="Unassembled WGS sequence"/>
</dbReference>
<dbReference type="PANTHER" id="PTHR30558:SF3">
    <property type="entry name" value="BIOPOLYMER TRANSPORT PROTEIN EXBD-RELATED"/>
    <property type="match status" value="1"/>
</dbReference>
<dbReference type="GO" id="GO:0022857">
    <property type="term" value="F:transmembrane transporter activity"/>
    <property type="evidence" value="ECO:0007669"/>
    <property type="project" value="InterPro"/>
</dbReference>
<keyword evidence="7" id="KW-0813">Transport</keyword>
<evidence type="ECO:0000256" key="1">
    <source>
        <dbReference type="ARBA" id="ARBA00004162"/>
    </source>
</evidence>
<dbReference type="EMBL" id="SWBQ01000004">
    <property type="protein sequence ID" value="TKC05164.1"/>
    <property type="molecule type" value="Genomic_DNA"/>
</dbReference>
<evidence type="ECO:0000256" key="4">
    <source>
        <dbReference type="ARBA" id="ARBA00022692"/>
    </source>
</evidence>
<keyword evidence="4 7" id="KW-0812">Transmembrane</keyword>
<evidence type="ECO:0000256" key="3">
    <source>
        <dbReference type="ARBA" id="ARBA00022475"/>
    </source>
</evidence>
<sequence>MPRAKVQRKSTSIDMTAMCDVSFLLLTFFILTATARQPDPLDISIPASTYKIKVPDKDLVILSIGKGKLFYEIIGNDIKGATLDKMGEKYGIKFTSEERKRFSVLGAFGAPIGDLKRFIMMSSDQREKYAEQTPGIQADTTGTSELDNWILETRNAVAELHNEPLRISIKGNAEEEYPTIKKITDVLQKQKMNKFSLITSAEGGK</sequence>
<keyword evidence="6" id="KW-0472">Membrane</keyword>